<dbReference type="SUPFAM" id="SSF161098">
    <property type="entry name" value="MetI-like"/>
    <property type="match status" value="1"/>
</dbReference>
<feature type="transmembrane region" description="Helical" evidence="7">
    <location>
        <begin position="151"/>
        <end position="171"/>
    </location>
</feature>
<comment type="caution">
    <text evidence="10">The sequence shown here is derived from an EMBL/GenBank/DDBJ whole genome shotgun (WGS) entry which is preliminary data.</text>
</comment>
<feature type="transmembrane region" description="Helical" evidence="7">
    <location>
        <begin position="183"/>
        <end position="203"/>
    </location>
</feature>
<evidence type="ECO:0000256" key="5">
    <source>
        <dbReference type="ARBA" id="ARBA00022989"/>
    </source>
</evidence>
<comment type="similarity">
    <text evidence="7">Belongs to the binding-protein-dependent transport system permease family.</text>
</comment>
<feature type="transmembrane region" description="Helical" evidence="7">
    <location>
        <begin position="52"/>
        <end position="73"/>
    </location>
</feature>
<evidence type="ECO:0000256" key="7">
    <source>
        <dbReference type="RuleBase" id="RU363032"/>
    </source>
</evidence>
<dbReference type="CDD" id="cd06261">
    <property type="entry name" value="TM_PBP2"/>
    <property type="match status" value="1"/>
</dbReference>
<evidence type="ECO:0000256" key="6">
    <source>
        <dbReference type="ARBA" id="ARBA00023136"/>
    </source>
</evidence>
<evidence type="ECO:0000256" key="1">
    <source>
        <dbReference type="ARBA" id="ARBA00004651"/>
    </source>
</evidence>
<keyword evidence="11" id="KW-1185">Reference proteome</keyword>
<keyword evidence="4 7" id="KW-0812">Transmembrane</keyword>
<accession>A0ABS4YN50</accession>
<gene>
    <name evidence="10" type="ORF">JOF44_002730</name>
</gene>
<feature type="compositionally biased region" description="Gly residues" evidence="8">
    <location>
        <begin position="15"/>
        <end position="24"/>
    </location>
</feature>
<evidence type="ECO:0000256" key="8">
    <source>
        <dbReference type="SAM" id="MobiDB-lite"/>
    </source>
</evidence>
<feature type="transmembrane region" description="Helical" evidence="7">
    <location>
        <begin position="280"/>
        <end position="304"/>
    </location>
</feature>
<dbReference type="EMBL" id="JAGIOC010000001">
    <property type="protein sequence ID" value="MBP2409827.1"/>
    <property type="molecule type" value="Genomic_DNA"/>
</dbReference>
<dbReference type="RefSeq" id="WP_245348948.1">
    <property type="nucleotide sequence ID" value="NZ_BAAAJV010000025.1"/>
</dbReference>
<feature type="region of interest" description="Disordered" evidence="8">
    <location>
        <begin position="1"/>
        <end position="33"/>
    </location>
</feature>
<evidence type="ECO:0000256" key="4">
    <source>
        <dbReference type="ARBA" id="ARBA00022692"/>
    </source>
</evidence>
<dbReference type="PANTHER" id="PTHR43744">
    <property type="entry name" value="ABC TRANSPORTER PERMEASE PROTEIN MG189-RELATED-RELATED"/>
    <property type="match status" value="1"/>
</dbReference>
<dbReference type="Pfam" id="PF00528">
    <property type="entry name" value="BPD_transp_1"/>
    <property type="match status" value="1"/>
</dbReference>
<proteinExistence type="inferred from homology"/>
<evidence type="ECO:0000256" key="3">
    <source>
        <dbReference type="ARBA" id="ARBA00022475"/>
    </source>
</evidence>
<evidence type="ECO:0000259" key="9">
    <source>
        <dbReference type="PROSITE" id="PS50928"/>
    </source>
</evidence>
<dbReference type="InterPro" id="IPR000515">
    <property type="entry name" value="MetI-like"/>
</dbReference>
<feature type="domain" description="ABC transmembrane type-1" evidence="9">
    <location>
        <begin position="114"/>
        <end position="304"/>
    </location>
</feature>
<organism evidence="10 11">
    <name type="scientific">Brachybacterium fresconis</name>
    <dbReference type="NCBI Taxonomy" id="173363"/>
    <lineage>
        <taxon>Bacteria</taxon>
        <taxon>Bacillati</taxon>
        <taxon>Actinomycetota</taxon>
        <taxon>Actinomycetes</taxon>
        <taxon>Micrococcales</taxon>
        <taxon>Dermabacteraceae</taxon>
        <taxon>Brachybacterium</taxon>
    </lineage>
</organism>
<evidence type="ECO:0000313" key="11">
    <source>
        <dbReference type="Proteomes" id="UP000698222"/>
    </source>
</evidence>
<dbReference type="Gene3D" id="1.10.3720.10">
    <property type="entry name" value="MetI-like"/>
    <property type="match status" value="1"/>
</dbReference>
<keyword evidence="2 7" id="KW-0813">Transport</keyword>
<comment type="subcellular location">
    <subcellularLocation>
        <location evidence="1 7">Cell membrane</location>
        <topology evidence="1 7">Multi-pass membrane protein</topology>
    </subcellularLocation>
</comment>
<evidence type="ECO:0000256" key="2">
    <source>
        <dbReference type="ARBA" id="ARBA00022448"/>
    </source>
</evidence>
<feature type="transmembrane region" description="Helical" evidence="7">
    <location>
        <begin position="224"/>
        <end position="249"/>
    </location>
</feature>
<reference evidence="10 11" key="1">
    <citation type="submission" date="2021-03" db="EMBL/GenBank/DDBJ databases">
        <title>Sequencing the genomes of 1000 actinobacteria strains.</title>
        <authorList>
            <person name="Klenk H.-P."/>
        </authorList>
    </citation>
    <scope>NUCLEOTIDE SEQUENCE [LARGE SCALE GENOMIC DNA]</scope>
    <source>
        <strain evidence="10 11">DSM 14564</strain>
    </source>
</reference>
<name>A0ABS4YN50_9MICO</name>
<dbReference type="PROSITE" id="PS50928">
    <property type="entry name" value="ABC_TM1"/>
    <property type="match status" value="1"/>
</dbReference>
<evidence type="ECO:0000313" key="10">
    <source>
        <dbReference type="EMBL" id="MBP2409827.1"/>
    </source>
</evidence>
<keyword evidence="5 7" id="KW-1133">Transmembrane helix</keyword>
<keyword evidence="10" id="KW-0762">Sugar transport</keyword>
<dbReference type="PANTHER" id="PTHR43744:SF12">
    <property type="entry name" value="ABC TRANSPORTER PERMEASE PROTEIN MG189-RELATED"/>
    <property type="match status" value="1"/>
</dbReference>
<dbReference type="Proteomes" id="UP000698222">
    <property type="component" value="Unassembled WGS sequence"/>
</dbReference>
<sequence length="318" mass="35485">MTDATGTDRSVRTGHGAGGSGPGAGPRREPGAGIGMAERQAMRARRDRMRRWAWGIPLWILALLFLLPFAWMISTSLKPDVEAFRIPMQWIPDEPRWENYTEVLFGENSILIPFGNSVFVAVLRVLGELTTATLAGYAFAKLRFPGRGPVFIAYLATSLIPAQLLLVPRFVYFEKLSLYDTLWALILPGMFTVLGTFLMRQYFISQPDEFAEAARLDGASEFQIFSRIYLPNATSMLSALAILTFVWSWNDYETPLVFLSSPEKYTLPMGLTSFTDENGAMAPGLSMAASVISIVPILLVFLIFQRRFVRAMTESALK</sequence>
<dbReference type="InterPro" id="IPR035906">
    <property type="entry name" value="MetI-like_sf"/>
</dbReference>
<keyword evidence="6 7" id="KW-0472">Membrane</keyword>
<keyword evidence="3" id="KW-1003">Cell membrane</keyword>
<protein>
    <submittedName>
        <fullName evidence="10">Multiple sugar transport system permease protein</fullName>
    </submittedName>
</protein>